<protein>
    <recommendedName>
        <fullName evidence="3">Transposase</fullName>
    </recommendedName>
</protein>
<gene>
    <name evidence="1" type="ORF">H1P_5080001</name>
</gene>
<proteinExistence type="predicted"/>
<organism evidence="1 2">
    <name type="scientific">Hyella patelloides LEGE 07179</name>
    <dbReference type="NCBI Taxonomy" id="945734"/>
    <lineage>
        <taxon>Bacteria</taxon>
        <taxon>Bacillati</taxon>
        <taxon>Cyanobacteriota</taxon>
        <taxon>Cyanophyceae</taxon>
        <taxon>Pleurocapsales</taxon>
        <taxon>Hyellaceae</taxon>
        <taxon>Hyella</taxon>
    </lineage>
</organism>
<dbReference type="AlphaFoldDB" id="A0A563VZM6"/>
<dbReference type="Proteomes" id="UP000320055">
    <property type="component" value="Unassembled WGS sequence"/>
</dbReference>
<keyword evidence="2" id="KW-1185">Reference proteome</keyword>
<dbReference type="EMBL" id="CAACVJ010000455">
    <property type="protein sequence ID" value="VEP16891.1"/>
    <property type="molecule type" value="Genomic_DNA"/>
</dbReference>
<evidence type="ECO:0008006" key="3">
    <source>
        <dbReference type="Google" id="ProtNLM"/>
    </source>
</evidence>
<accession>A0A563VZM6</accession>
<reference evidence="1 2" key="1">
    <citation type="submission" date="2019-01" db="EMBL/GenBank/DDBJ databases">
        <authorList>
            <person name="Brito A."/>
        </authorList>
    </citation>
    <scope>NUCLEOTIDE SEQUENCE [LARGE SCALE GENOMIC DNA]</scope>
    <source>
        <strain evidence="1">1</strain>
    </source>
</reference>
<evidence type="ECO:0000313" key="1">
    <source>
        <dbReference type="EMBL" id="VEP16891.1"/>
    </source>
</evidence>
<evidence type="ECO:0000313" key="2">
    <source>
        <dbReference type="Proteomes" id="UP000320055"/>
    </source>
</evidence>
<sequence length="39" mass="4543">MTCSQLISSKGYAEKELPTRQTIGDILNRMGYRLKKRKK</sequence>
<name>A0A563VZM6_9CYAN</name>